<evidence type="ECO:0000256" key="4">
    <source>
        <dbReference type="PROSITE-ProRule" id="PRU00335"/>
    </source>
</evidence>
<dbReference type="InterPro" id="IPR001647">
    <property type="entry name" value="HTH_TetR"/>
</dbReference>
<dbReference type="InterPro" id="IPR011075">
    <property type="entry name" value="TetR_C"/>
</dbReference>
<keyword evidence="2 4" id="KW-0238">DNA-binding</keyword>
<reference evidence="6 7" key="1">
    <citation type="submission" date="2021-01" db="EMBL/GenBank/DDBJ databases">
        <title>Whole genome shotgun sequence of Catellatospora bangladeshensis NBRC 107357.</title>
        <authorList>
            <person name="Komaki H."/>
            <person name="Tamura T."/>
        </authorList>
    </citation>
    <scope>NUCLEOTIDE SEQUENCE [LARGE SCALE GENOMIC DNA]</scope>
    <source>
        <strain evidence="6 7">NBRC 107357</strain>
    </source>
</reference>
<keyword evidence="7" id="KW-1185">Reference proteome</keyword>
<name>A0A8J3NN26_9ACTN</name>
<sequence>MSRQPDPSRRSEQSRQAILAAAADLCMEIGYAATTVEAIAARAGVGKQTIYRWWPSKAAVLLEYMRRIRDARLGFADTGDVRADLLAQTTAVQTLFGTNLGAVWRGLLIAAQSDDVAAGDVRAFLEVAVTEAKARLAKAQQAGELRADADLDMTVEIIFGPLYHAWLLRARPLPEAYMKDVLDLVFDGLKPGEGGTAAPQG</sequence>
<dbReference type="InterPro" id="IPR036271">
    <property type="entry name" value="Tet_transcr_reg_TetR-rel_C_sf"/>
</dbReference>
<dbReference type="PROSITE" id="PS50977">
    <property type="entry name" value="HTH_TETR_2"/>
    <property type="match status" value="1"/>
</dbReference>
<feature type="DNA-binding region" description="H-T-H motif" evidence="4">
    <location>
        <begin position="35"/>
        <end position="54"/>
    </location>
</feature>
<dbReference type="PRINTS" id="PR00455">
    <property type="entry name" value="HTHTETR"/>
</dbReference>
<evidence type="ECO:0000256" key="3">
    <source>
        <dbReference type="ARBA" id="ARBA00023163"/>
    </source>
</evidence>
<gene>
    <name evidence="6" type="ORF">Cba03nite_72050</name>
</gene>
<dbReference type="RefSeq" id="WP_203756345.1">
    <property type="nucleotide sequence ID" value="NZ_BONF01000053.1"/>
</dbReference>
<dbReference type="Gene3D" id="1.10.10.60">
    <property type="entry name" value="Homeodomain-like"/>
    <property type="match status" value="1"/>
</dbReference>
<evidence type="ECO:0000313" key="7">
    <source>
        <dbReference type="Proteomes" id="UP000601223"/>
    </source>
</evidence>
<dbReference type="Gene3D" id="1.10.357.10">
    <property type="entry name" value="Tetracycline Repressor, domain 2"/>
    <property type="match status" value="1"/>
</dbReference>
<evidence type="ECO:0000259" key="5">
    <source>
        <dbReference type="PROSITE" id="PS50977"/>
    </source>
</evidence>
<keyword evidence="1" id="KW-0805">Transcription regulation</keyword>
<dbReference type="InterPro" id="IPR050109">
    <property type="entry name" value="HTH-type_TetR-like_transc_reg"/>
</dbReference>
<accession>A0A8J3NN26</accession>
<dbReference type="EMBL" id="BONF01000053">
    <property type="protein sequence ID" value="GIF85856.1"/>
    <property type="molecule type" value="Genomic_DNA"/>
</dbReference>
<evidence type="ECO:0000256" key="2">
    <source>
        <dbReference type="ARBA" id="ARBA00023125"/>
    </source>
</evidence>
<dbReference type="Proteomes" id="UP000601223">
    <property type="component" value="Unassembled WGS sequence"/>
</dbReference>
<protein>
    <submittedName>
        <fullName evidence="6">TetR family transcriptional regulator</fullName>
    </submittedName>
</protein>
<dbReference type="InterPro" id="IPR009057">
    <property type="entry name" value="Homeodomain-like_sf"/>
</dbReference>
<dbReference type="SUPFAM" id="SSF48498">
    <property type="entry name" value="Tetracyclin repressor-like, C-terminal domain"/>
    <property type="match status" value="1"/>
</dbReference>
<dbReference type="SUPFAM" id="SSF46689">
    <property type="entry name" value="Homeodomain-like"/>
    <property type="match status" value="1"/>
</dbReference>
<comment type="caution">
    <text evidence="6">The sequence shown here is derived from an EMBL/GenBank/DDBJ whole genome shotgun (WGS) entry which is preliminary data.</text>
</comment>
<dbReference type="PANTHER" id="PTHR30055:SF148">
    <property type="entry name" value="TETR-FAMILY TRANSCRIPTIONAL REGULATOR"/>
    <property type="match status" value="1"/>
</dbReference>
<dbReference type="Pfam" id="PF00440">
    <property type="entry name" value="TetR_N"/>
    <property type="match status" value="1"/>
</dbReference>
<organism evidence="6 7">
    <name type="scientific">Catellatospora bangladeshensis</name>
    <dbReference type="NCBI Taxonomy" id="310355"/>
    <lineage>
        <taxon>Bacteria</taxon>
        <taxon>Bacillati</taxon>
        <taxon>Actinomycetota</taxon>
        <taxon>Actinomycetes</taxon>
        <taxon>Micromonosporales</taxon>
        <taxon>Micromonosporaceae</taxon>
        <taxon>Catellatospora</taxon>
    </lineage>
</organism>
<proteinExistence type="predicted"/>
<dbReference type="GO" id="GO:0003700">
    <property type="term" value="F:DNA-binding transcription factor activity"/>
    <property type="evidence" value="ECO:0007669"/>
    <property type="project" value="TreeGrafter"/>
</dbReference>
<dbReference type="AlphaFoldDB" id="A0A8J3NN26"/>
<keyword evidence="3" id="KW-0804">Transcription</keyword>
<dbReference type="GO" id="GO:0000976">
    <property type="term" value="F:transcription cis-regulatory region binding"/>
    <property type="evidence" value="ECO:0007669"/>
    <property type="project" value="TreeGrafter"/>
</dbReference>
<feature type="domain" description="HTH tetR-type" evidence="5">
    <location>
        <begin position="12"/>
        <end position="72"/>
    </location>
</feature>
<dbReference type="Pfam" id="PF16859">
    <property type="entry name" value="TetR_C_11"/>
    <property type="match status" value="1"/>
</dbReference>
<evidence type="ECO:0000313" key="6">
    <source>
        <dbReference type="EMBL" id="GIF85856.1"/>
    </source>
</evidence>
<evidence type="ECO:0000256" key="1">
    <source>
        <dbReference type="ARBA" id="ARBA00023015"/>
    </source>
</evidence>
<dbReference type="PANTHER" id="PTHR30055">
    <property type="entry name" value="HTH-TYPE TRANSCRIPTIONAL REGULATOR RUTR"/>
    <property type="match status" value="1"/>
</dbReference>